<protein>
    <submittedName>
        <fullName evidence="3">Uncharacterized protein</fullName>
    </submittedName>
</protein>
<accession>A0ABP9L7C8</accession>
<feature type="region of interest" description="Disordered" evidence="1">
    <location>
        <begin position="62"/>
        <end position="83"/>
    </location>
</feature>
<evidence type="ECO:0000256" key="1">
    <source>
        <dbReference type="SAM" id="MobiDB-lite"/>
    </source>
</evidence>
<keyword evidence="2" id="KW-0812">Transmembrane</keyword>
<feature type="compositionally biased region" description="Basic and acidic residues" evidence="1">
    <location>
        <begin position="62"/>
        <end position="71"/>
    </location>
</feature>
<gene>
    <name evidence="3" type="ORF">GCM10023209_17650</name>
</gene>
<evidence type="ECO:0000256" key="2">
    <source>
        <dbReference type="SAM" id="Phobius"/>
    </source>
</evidence>
<reference evidence="4" key="1">
    <citation type="journal article" date="2019" name="Int. J. Syst. Evol. Microbiol.">
        <title>The Global Catalogue of Microorganisms (GCM) 10K type strain sequencing project: providing services to taxonomists for standard genome sequencing and annotation.</title>
        <authorList>
            <consortium name="The Broad Institute Genomics Platform"/>
            <consortium name="The Broad Institute Genome Sequencing Center for Infectious Disease"/>
            <person name="Wu L."/>
            <person name="Ma J."/>
        </authorList>
    </citation>
    <scope>NUCLEOTIDE SEQUENCE [LARGE SCALE GENOMIC DNA]</scope>
    <source>
        <strain evidence="4">JCM 18015</strain>
    </source>
</reference>
<feature type="transmembrane region" description="Helical" evidence="2">
    <location>
        <begin position="29"/>
        <end position="53"/>
    </location>
</feature>
<name>A0ABP9L7C8_9RHOB</name>
<keyword evidence="2" id="KW-1133">Transmembrane helix</keyword>
<evidence type="ECO:0000313" key="3">
    <source>
        <dbReference type="EMBL" id="GAA5072655.1"/>
    </source>
</evidence>
<keyword evidence="4" id="KW-1185">Reference proteome</keyword>
<keyword evidence="2" id="KW-0472">Membrane</keyword>
<proteinExistence type="predicted"/>
<evidence type="ECO:0000313" key="4">
    <source>
        <dbReference type="Proteomes" id="UP001499910"/>
    </source>
</evidence>
<dbReference type="Proteomes" id="UP001499910">
    <property type="component" value="Unassembled WGS sequence"/>
</dbReference>
<dbReference type="EMBL" id="BAABHW010000002">
    <property type="protein sequence ID" value="GAA5072655.1"/>
    <property type="molecule type" value="Genomic_DNA"/>
</dbReference>
<organism evidence="3 4">
    <name type="scientific">[Roseibacterium] beibuensis</name>
    <dbReference type="NCBI Taxonomy" id="1193142"/>
    <lineage>
        <taxon>Bacteria</taxon>
        <taxon>Pseudomonadati</taxon>
        <taxon>Pseudomonadota</taxon>
        <taxon>Alphaproteobacteria</taxon>
        <taxon>Rhodobacterales</taxon>
        <taxon>Roseobacteraceae</taxon>
        <taxon>Roseicyclus</taxon>
    </lineage>
</organism>
<dbReference type="RefSeq" id="WP_259550311.1">
    <property type="nucleotide sequence ID" value="NZ_BAABHW010000002.1"/>
</dbReference>
<sequence length="83" mass="9077">MDRFSILLTLPVGAVATGAFTILAFNLGFYAWPAVIGAAVLGFGLSWPLAYVISRRVKRQDPNWDETRVERTGTVPNPAAREV</sequence>
<comment type="caution">
    <text evidence="3">The sequence shown here is derived from an EMBL/GenBank/DDBJ whole genome shotgun (WGS) entry which is preliminary data.</text>
</comment>